<dbReference type="Proteomes" id="UP000033558">
    <property type="component" value="Unassembled WGS sequence"/>
</dbReference>
<comment type="cofactor">
    <cofactor evidence="1">
        <name>Mg(2+)</name>
        <dbReference type="ChEBI" id="CHEBI:18420"/>
    </cofactor>
</comment>
<dbReference type="AlphaFoldDB" id="A0A0F4LSE7"/>
<dbReference type="PATRIC" id="fig|1218492.5.peg.1708"/>
<keyword evidence="3 6" id="KW-0808">Transferase</keyword>
<dbReference type="STRING" id="1218492.JG30_16500"/>
<keyword evidence="4" id="KW-0479">Metal-binding</keyword>
<protein>
    <submittedName>
        <fullName evidence="7">Polyprenyl synthetase</fullName>
    </submittedName>
</protein>
<dbReference type="SFLD" id="SFLDS00005">
    <property type="entry name" value="Isoprenoid_Synthase_Type_I"/>
    <property type="match status" value="1"/>
</dbReference>
<dbReference type="CDD" id="cd00685">
    <property type="entry name" value="Trans_IPPS_HT"/>
    <property type="match status" value="1"/>
</dbReference>
<dbReference type="GO" id="GO:0046872">
    <property type="term" value="F:metal ion binding"/>
    <property type="evidence" value="ECO:0007669"/>
    <property type="project" value="UniProtKB-KW"/>
</dbReference>
<dbReference type="SUPFAM" id="SSF48576">
    <property type="entry name" value="Terpenoid synthases"/>
    <property type="match status" value="1"/>
</dbReference>
<keyword evidence="5" id="KW-0460">Magnesium</keyword>
<evidence type="ECO:0000256" key="2">
    <source>
        <dbReference type="ARBA" id="ARBA00006706"/>
    </source>
</evidence>
<dbReference type="HOGENOM" id="CLU_014015_2_0_9"/>
<dbReference type="PROSITE" id="PS00723">
    <property type="entry name" value="POLYPRENYL_SYNTHASE_1"/>
    <property type="match status" value="1"/>
</dbReference>
<dbReference type="EMBL" id="JXJQ01000011">
    <property type="protein sequence ID" value="KJY60521.1"/>
    <property type="molecule type" value="Genomic_DNA"/>
</dbReference>
<dbReference type="InterPro" id="IPR033749">
    <property type="entry name" value="Polyprenyl_synt_CS"/>
</dbReference>
<evidence type="ECO:0000256" key="5">
    <source>
        <dbReference type="ARBA" id="ARBA00022842"/>
    </source>
</evidence>
<organism evidence="7 8">
    <name type="scientific">Bombilactobacillus mellifer</name>
    <dbReference type="NCBI Taxonomy" id="1218492"/>
    <lineage>
        <taxon>Bacteria</taxon>
        <taxon>Bacillati</taxon>
        <taxon>Bacillota</taxon>
        <taxon>Bacilli</taxon>
        <taxon>Lactobacillales</taxon>
        <taxon>Lactobacillaceae</taxon>
        <taxon>Bombilactobacillus</taxon>
    </lineage>
</organism>
<comment type="caution">
    <text evidence="7">The sequence shown here is derived from an EMBL/GenBank/DDBJ whole genome shotgun (WGS) entry which is preliminary data.</text>
</comment>
<sequence length="325" mass="36381">MINSFWNRTPHLQQQLTAVQTLILHQVDQLKAPLAPLIRQQILNGGKMLRPAFLLIFSQFGPQPQEDQLIEAAAAMEILHLATLMHDDVIDNSPTRRHSATVQTQVGDRNAIYAGDYLLTVYFELIARVTTNQAQILQQARGLQKILQGELDQLQINANVNATVKMYLREIAGKTAQLIELSSQLGATLAQAEPQIIHQARFIGHNVGMAFQIQDDILDYVGDERTGKPQFEDLTNGVYTLPLIYALQTDPNGHLRQLLQTTPPLTAMQIQQIVHQVILNGGITAAQHLAHKYTHKAQALIEQLPPTHAQKLLQVLIPYLLQRQV</sequence>
<dbReference type="Pfam" id="PF00348">
    <property type="entry name" value="polyprenyl_synt"/>
    <property type="match status" value="1"/>
</dbReference>
<name>A0A0F4LSE7_9LACO</name>
<evidence type="ECO:0000256" key="6">
    <source>
        <dbReference type="RuleBase" id="RU004466"/>
    </source>
</evidence>
<dbReference type="InterPro" id="IPR000092">
    <property type="entry name" value="Polyprenyl_synt"/>
</dbReference>
<dbReference type="PANTHER" id="PTHR12001:SF69">
    <property type="entry name" value="ALL TRANS-POLYPRENYL-DIPHOSPHATE SYNTHASE PDSS1"/>
    <property type="match status" value="1"/>
</dbReference>
<evidence type="ECO:0000256" key="4">
    <source>
        <dbReference type="ARBA" id="ARBA00022723"/>
    </source>
</evidence>
<reference evidence="7 8" key="1">
    <citation type="submission" date="2015-01" db="EMBL/GenBank/DDBJ databases">
        <title>Comparative genomics of the lactic acid bacteria isolated from the honey bee gut.</title>
        <authorList>
            <person name="Ellegaard K.M."/>
            <person name="Tamarit D."/>
            <person name="Javelind E."/>
            <person name="Olofsson T."/>
            <person name="Andersson S.G."/>
            <person name="Vasquez A."/>
        </authorList>
    </citation>
    <scope>NUCLEOTIDE SEQUENCE [LARGE SCALE GENOMIC DNA]</scope>
    <source>
        <strain evidence="7 8">Bin4</strain>
    </source>
</reference>
<keyword evidence="8" id="KW-1185">Reference proteome</keyword>
<dbReference type="GO" id="GO:0004659">
    <property type="term" value="F:prenyltransferase activity"/>
    <property type="evidence" value="ECO:0007669"/>
    <property type="project" value="InterPro"/>
</dbReference>
<comment type="similarity">
    <text evidence="2 6">Belongs to the FPP/GGPP synthase family.</text>
</comment>
<evidence type="ECO:0000256" key="3">
    <source>
        <dbReference type="ARBA" id="ARBA00022679"/>
    </source>
</evidence>
<dbReference type="InterPro" id="IPR008949">
    <property type="entry name" value="Isoprenoid_synthase_dom_sf"/>
</dbReference>
<dbReference type="Gene3D" id="1.10.600.10">
    <property type="entry name" value="Farnesyl Diphosphate Synthase"/>
    <property type="match status" value="1"/>
</dbReference>
<dbReference type="PROSITE" id="PS00444">
    <property type="entry name" value="POLYPRENYL_SYNTHASE_2"/>
    <property type="match status" value="1"/>
</dbReference>
<dbReference type="GO" id="GO:0008299">
    <property type="term" value="P:isoprenoid biosynthetic process"/>
    <property type="evidence" value="ECO:0007669"/>
    <property type="project" value="InterPro"/>
</dbReference>
<dbReference type="RefSeq" id="WP_046317932.1">
    <property type="nucleotide sequence ID" value="NZ_JBHSZT010000003.1"/>
</dbReference>
<proteinExistence type="inferred from homology"/>
<dbReference type="PANTHER" id="PTHR12001">
    <property type="entry name" value="GERANYLGERANYL PYROPHOSPHATE SYNTHASE"/>
    <property type="match status" value="1"/>
</dbReference>
<accession>A0A0F4LSE7</accession>
<evidence type="ECO:0000313" key="7">
    <source>
        <dbReference type="EMBL" id="KJY60521.1"/>
    </source>
</evidence>
<gene>
    <name evidence="7" type="ORF">JG30_16500</name>
</gene>
<evidence type="ECO:0000313" key="8">
    <source>
        <dbReference type="Proteomes" id="UP000033558"/>
    </source>
</evidence>
<evidence type="ECO:0000256" key="1">
    <source>
        <dbReference type="ARBA" id="ARBA00001946"/>
    </source>
</evidence>